<accession>A0ABM5P0I7</accession>
<keyword evidence="1" id="KW-1133">Transmembrane helix</keyword>
<evidence type="ECO:0000313" key="3">
    <source>
        <dbReference type="Proteomes" id="UP000018745"/>
    </source>
</evidence>
<dbReference type="RefSeq" id="WP_024071259.1">
    <property type="nucleotide sequence ID" value="NC_023062.1"/>
</dbReference>
<organism evidence="2 3">
    <name type="scientific">Mycoplasma ovis str. Michigan</name>
    <dbReference type="NCBI Taxonomy" id="1415773"/>
    <lineage>
        <taxon>Bacteria</taxon>
        <taxon>Bacillati</taxon>
        <taxon>Mycoplasmatota</taxon>
        <taxon>Mollicutes</taxon>
        <taxon>Mycoplasmataceae</taxon>
        <taxon>Mycoplasma</taxon>
    </lineage>
</organism>
<evidence type="ECO:0000256" key="1">
    <source>
        <dbReference type="SAM" id="Phobius"/>
    </source>
</evidence>
<gene>
    <name evidence="2" type="ORF">OVS_02400</name>
</gene>
<proteinExistence type="predicted"/>
<keyword evidence="1" id="KW-0472">Membrane</keyword>
<protein>
    <submittedName>
        <fullName evidence="2">Uncharacterized protein</fullName>
    </submittedName>
</protein>
<dbReference type="EMBL" id="CP006935">
    <property type="protein sequence ID" value="AHC39955.1"/>
    <property type="molecule type" value="Genomic_DNA"/>
</dbReference>
<feature type="transmembrane region" description="Helical" evidence="1">
    <location>
        <begin position="12"/>
        <end position="33"/>
    </location>
</feature>
<keyword evidence="1" id="KW-0812">Transmembrane</keyword>
<sequence length="221" mass="26866">MESTTQNRTLFPLSIIFLPFIFLLFLGFSIYSWKNRFGYKGNKSYSSRYFFFKKIYWTFTQLTFKKEVLESYNLLNRKDVFIFVYSKRLSWPLLSLAFLITNYYQKIYQKRQFFKFCIISRTKPNWWFWLSSLDPLSKMPSSKFFKEFDCPIICFSNSIKKLKDLAIKSYKTIVFFRFETYFSWKTGFLNTFRAIGKLDSNELLRNVNKAELKLSQIMKEF</sequence>
<dbReference type="Proteomes" id="UP000018745">
    <property type="component" value="Chromosome"/>
</dbReference>
<reference evidence="2 3" key="1">
    <citation type="journal article" date="2014" name="Genome Announc.">
        <title>Complete Genome Sequence of Mycoplasma ovis Strain Michigan, a Hemoplasma of Sheep with Two Distinct 16S rRNA Genes.</title>
        <authorList>
            <person name="Deshuillers P.L."/>
            <person name="Santos A.P."/>
            <person name="do Nascimento N.C."/>
            <person name="Hampel J.A."/>
            <person name="Bergin I.L."/>
            <person name="Dyson M.C."/>
            <person name="Messick J.B."/>
        </authorList>
    </citation>
    <scope>NUCLEOTIDE SEQUENCE [LARGE SCALE GENOMIC DNA]</scope>
    <source>
        <strain evidence="2 3">Michigan</strain>
    </source>
</reference>
<keyword evidence="3" id="KW-1185">Reference proteome</keyword>
<name>A0ABM5P0I7_9MOLU</name>
<evidence type="ECO:0000313" key="2">
    <source>
        <dbReference type="EMBL" id="AHC39955.1"/>
    </source>
</evidence>